<dbReference type="GO" id="GO:0000433">
    <property type="term" value="P:carbon catabolite repression of transcription from RNA polymerase II promoter by glucose"/>
    <property type="evidence" value="ECO:0007669"/>
    <property type="project" value="TreeGrafter"/>
</dbReference>
<evidence type="ECO:0000313" key="13">
    <source>
        <dbReference type="Proteomes" id="UP000054485"/>
    </source>
</evidence>
<keyword evidence="2" id="KW-0479">Metal-binding</keyword>
<reference evidence="12 13" key="1">
    <citation type="submission" date="2014-04" db="EMBL/GenBank/DDBJ databases">
        <authorList>
            <consortium name="DOE Joint Genome Institute"/>
            <person name="Kuo A."/>
            <person name="Ruytinx J."/>
            <person name="Rineau F."/>
            <person name="Colpaert J."/>
            <person name="Kohler A."/>
            <person name="Nagy L.G."/>
            <person name="Floudas D."/>
            <person name="Copeland A."/>
            <person name="Barry K.W."/>
            <person name="Cichocki N."/>
            <person name="Veneault-Fourrey C."/>
            <person name="LaButti K."/>
            <person name="Lindquist E.A."/>
            <person name="Lipzen A."/>
            <person name="Lundell T."/>
            <person name="Morin E."/>
            <person name="Murat C."/>
            <person name="Sun H."/>
            <person name="Tunlid A."/>
            <person name="Henrissat B."/>
            <person name="Grigoriev I.V."/>
            <person name="Hibbett D.S."/>
            <person name="Martin F."/>
            <person name="Nordberg H.P."/>
            <person name="Cantor M.N."/>
            <person name="Hua S.X."/>
        </authorList>
    </citation>
    <scope>NUCLEOTIDE SEQUENCE [LARGE SCALE GENOMIC DNA]</scope>
    <source>
        <strain evidence="12 13">UH-Slu-Lm8-n1</strain>
    </source>
</reference>
<feature type="region of interest" description="Disordered" evidence="10">
    <location>
        <begin position="390"/>
        <end position="416"/>
    </location>
</feature>
<dbReference type="HOGENOM" id="CLU_017276_0_0_1"/>
<evidence type="ECO:0000256" key="5">
    <source>
        <dbReference type="ARBA" id="ARBA00022833"/>
    </source>
</evidence>
<evidence type="ECO:0000256" key="7">
    <source>
        <dbReference type="ARBA" id="ARBA00023163"/>
    </source>
</evidence>
<dbReference type="STRING" id="930992.A0A0D0AWP7"/>
<evidence type="ECO:0000313" key="12">
    <source>
        <dbReference type="EMBL" id="KIK42269.1"/>
    </source>
</evidence>
<proteinExistence type="predicted"/>
<keyword evidence="13" id="KW-1185">Reference proteome</keyword>
<dbReference type="AlphaFoldDB" id="A0A0D0AWP7"/>
<dbReference type="PANTHER" id="PTHR47428">
    <property type="entry name" value="REGULATORY PROTEIN MIG1-RELATED"/>
    <property type="match status" value="1"/>
</dbReference>
<dbReference type="Gene3D" id="3.30.160.60">
    <property type="entry name" value="Classic Zinc Finger"/>
    <property type="match status" value="2"/>
</dbReference>
<dbReference type="InParanoid" id="A0A0D0AWP7"/>
<dbReference type="GO" id="GO:0008270">
    <property type="term" value="F:zinc ion binding"/>
    <property type="evidence" value="ECO:0007669"/>
    <property type="project" value="UniProtKB-KW"/>
</dbReference>
<keyword evidence="4 9" id="KW-0863">Zinc-finger</keyword>
<feature type="compositionally biased region" description="Polar residues" evidence="10">
    <location>
        <begin position="282"/>
        <end position="295"/>
    </location>
</feature>
<dbReference type="FunFam" id="3.30.160.60:FF:002343">
    <property type="entry name" value="Zinc finger protein 33A"/>
    <property type="match status" value="1"/>
</dbReference>
<keyword evidence="5" id="KW-0862">Zinc</keyword>
<dbReference type="Proteomes" id="UP000054485">
    <property type="component" value="Unassembled WGS sequence"/>
</dbReference>
<comment type="subcellular location">
    <subcellularLocation>
        <location evidence="1">Nucleus</location>
    </subcellularLocation>
</comment>
<gene>
    <name evidence="12" type="ORF">CY34DRAFT_106933</name>
</gene>
<evidence type="ECO:0000259" key="11">
    <source>
        <dbReference type="PROSITE" id="PS50157"/>
    </source>
</evidence>
<evidence type="ECO:0000256" key="8">
    <source>
        <dbReference type="ARBA" id="ARBA00023242"/>
    </source>
</evidence>
<evidence type="ECO:0000256" key="3">
    <source>
        <dbReference type="ARBA" id="ARBA00022737"/>
    </source>
</evidence>
<keyword evidence="8" id="KW-0539">Nucleus</keyword>
<dbReference type="InterPro" id="IPR051007">
    <property type="entry name" value="creA/MIG_C2H2-ZnF"/>
</dbReference>
<dbReference type="GO" id="GO:0000978">
    <property type="term" value="F:RNA polymerase II cis-regulatory region sequence-specific DNA binding"/>
    <property type="evidence" value="ECO:0007669"/>
    <property type="project" value="TreeGrafter"/>
</dbReference>
<evidence type="ECO:0000256" key="10">
    <source>
        <dbReference type="SAM" id="MobiDB-lite"/>
    </source>
</evidence>
<sequence length="703" mass="74177">MTFEFTIMAREMSNCNLVIGFDEEVRFEREFGKHGIDYGVTCVISAKRCRSSAGLFLNQNNDLSNNNNYDDQGELSPTGSSSADMAALVAPNNPSILSATAGIQGVNKRYRPAPAKTFQCRGYGECRMVFSRSEHLARHIRKHTGERPFTCHCSKQFSRLDNLRQHAQTVHADKQEQNERMMRELTSLHASMAAANKTGQPRGKRGQASVNAAAVLASSNHSGSQDNSMHGLDQVKEEDLSASLHPMHQRPGTSTGYEGGDNMIYGDGWNSDLDHRPLNPRPANNHSFRDSSQSFRVPPASSTSWQQQSQSFQTFTTNTFNFSLSSRDSLSRDGRPGSSSSKPSTASGPDAHVRTLPPLAAVVSATIPPPPSQSFAIPPQSAQHVLPLPFRRPTTANRPGTAPASILSTKPAYAGGPGLVTELSVPVYGRGDMAAPSSYGSVPYDSEPASPTGGSYDSPFSFHPPALAESVSSGGPFTYSPPSNPRKRPYPGPDDDVPRREPSSGLSGPGEYEYGSESRPQSRRLTVLELCNDADADAGVRSFLPGATGTASRPTTASGIISSASSLTLVDRTPISSYTLLPGSQTATNAAASAAAYSASAATLGGGRVSPQFRHDLSPASAAGALLSANRGNFASSPLSDASRSPRSQSHGVAFATVARSVSIHSNASSPSSNGATPPALSRRGGESPVTSPYSSAAVGMKV</sequence>
<reference evidence="13" key="2">
    <citation type="submission" date="2015-01" db="EMBL/GenBank/DDBJ databases">
        <title>Evolutionary Origins and Diversification of the Mycorrhizal Mutualists.</title>
        <authorList>
            <consortium name="DOE Joint Genome Institute"/>
            <consortium name="Mycorrhizal Genomics Consortium"/>
            <person name="Kohler A."/>
            <person name="Kuo A."/>
            <person name="Nagy L.G."/>
            <person name="Floudas D."/>
            <person name="Copeland A."/>
            <person name="Barry K.W."/>
            <person name="Cichocki N."/>
            <person name="Veneault-Fourrey C."/>
            <person name="LaButti K."/>
            <person name="Lindquist E.A."/>
            <person name="Lipzen A."/>
            <person name="Lundell T."/>
            <person name="Morin E."/>
            <person name="Murat C."/>
            <person name="Riley R."/>
            <person name="Ohm R."/>
            <person name="Sun H."/>
            <person name="Tunlid A."/>
            <person name="Henrissat B."/>
            <person name="Grigoriev I.V."/>
            <person name="Hibbett D.S."/>
            <person name="Martin F."/>
        </authorList>
    </citation>
    <scope>NUCLEOTIDE SEQUENCE [LARGE SCALE GENOMIC DNA]</scope>
    <source>
        <strain evidence="13">UH-Slu-Lm8-n1</strain>
    </source>
</reference>
<feature type="compositionally biased region" description="Low complexity" evidence="10">
    <location>
        <begin position="664"/>
        <end position="673"/>
    </location>
</feature>
<feature type="compositionally biased region" description="Low complexity" evidence="10">
    <location>
        <begin position="301"/>
        <end position="310"/>
    </location>
</feature>
<dbReference type="InterPro" id="IPR036236">
    <property type="entry name" value="Znf_C2H2_sf"/>
</dbReference>
<dbReference type="PANTHER" id="PTHR47428:SF2">
    <property type="entry name" value="ZINC FINGER PROTEIN RSV1"/>
    <property type="match status" value="1"/>
</dbReference>
<evidence type="ECO:0000256" key="4">
    <source>
        <dbReference type="ARBA" id="ARBA00022771"/>
    </source>
</evidence>
<feature type="region of interest" description="Disordered" evidence="10">
    <location>
        <begin position="435"/>
        <end position="522"/>
    </location>
</feature>
<feature type="compositionally biased region" description="Low complexity" evidence="10">
    <location>
        <begin position="336"/>
        <end position="350"/>
    </location>
</feature>
<feature type="region of interest" description="Disordered" evidence="10">
    <location>
        <begin position="326"/>
        <end position="353"/>
    </location>
</feature>
<keyword evidence="6" id="KW-0805">Transcription regulation</keyword>
<dbReference type="OrthoDB" id="10018191at2759"/>
<dbReference type="Pfam" id="PF00096">
    <property type="entry name" value="zf-C2H2"/>
    <property type="match status" value="1"/>
</dbReference>
<feature type="domain" description="C2H2-type" evidence="11">
    <location>
        <begin position="149"/>
        <end position="176"/>
    </location>
</feature>
<evidence type="ECO:0000256" key="9">
    <source>
        <dbReference type="PROSITE-ProRule" id="PRU00042"/>
    </source>
</evidence>
<keyword evidence="3" id="KW-0677">Repeat</keyword>
<dbReference type="InterPro" id="IPR013087">
    <property type="entry name" value="Znf_C2H2_type"/>
</dbReference>
<evidence type="ECO:0000256" key="2">
    <source>
        <dbReference type="ARBA" id="ARBA00022723"/>
    </source>
</evidence>
<feature type="region of interest" description="Disordered" evidence="10">
    <location>
        <begin position="664"/>
        <end position="703"/>
    </location>
</feature>
<dbReference type="EMBL" id="KN835243">
    <property type="protein sequence ID" value="KIK42269.1"/>
    <property type="molecule type" value="Genomic_DNA"/>
</dbReference>
<accession>A0A0D0AWP7</accession>
<feature type="domain" description="C2H2-type" evidence="11">
    <location>
        <begin position="118"/>
        <end position="148"/>
    </location>
</feature>
<dbReference type="PROSITE" id="PS50157">
    <property type="entry name" value="ZINC_FINGER_C2H2_2"/>
    <property type="match status" value="2"/>
</dbReference>
<organism evidence="12 13">
    <name type="scientific">Suillus luteus UH-Slu-Lm8-n1</name>
    <dbReference type="NCBI Taxonomy" id="930992"/>
    <lineage>
        <taxon>Eukaryota</taxon>
        <taxon>Fungi</taxon>
        <taxon>Dikarya</taxon>
        <taxon>Basidiomycota</taxon>
        <taxon>Agaricomycotina</taxon>
        <taxon>Agaricomycetes</taxon>
        <taxon>Agaricomycetidae</taxon>
        <taxon>Boletales</taxon>
        <taxon>Suillineae</taxon>
        <taxon>Suillaceae</taxon>
        <taxon>Suillus</taxon>
    </lineage>
</organism>
<name>A0A0D0AWP7_9AGAM</name>
<feature type="region of interest" description="Disordered" evidence="10">
    <location>
        <begin position="275"/>
        <end position="310"/>
    </location>
</feature>
<dbReference type="GO" id="GO:0005737">
    <property type="term" value="C:cytoplasm"/>
    <property type="evidence" value="ECO:0007669"/>
    <property type="project" value="TreeGrafter"/>
</dbReference>
<evidence type="ECO:0000256" key="6">
    <source>
        <dbReference type="ARBA" id="ARBA00023015"/>
    </source>
</evidence>
<protein>
    <recommendedName>
        <fullName evidence="11">C2H2-type domain-containing protein</fullName>
    </recommendedName>
</protein>
<dbReference type="GO" id="GO:0005634">
    <property type="term" value="C:nucleus"/>
    <property type="evidence" value="ECO:0007669"/>
    <property type="project" value="UniProtKB-SubCell"/>
</dbReference>
<evidence type="ECO:0000256" key="1">
    <source>
        <dbReference type="ARBA" id="ARBA00004123"/>
    </source>
</evidence>
<keyword evidence="7" id="KW-0804">Transcription</keyword>
<dbReference type="SUPFAM" id="SSF57667">
    <property type="entry name" value="beta-beta-alpha zinc fingers"/>
    <property type="match status" value="1"/>
</dbReference>